<keyword evidence="2" id="KW-1133">Transmembrane helix</keyword>
<dbReference type="RefSeq" id="WP_198734569.1">
    <property type="nucleotide sequence ID" value="NZ_JAEINH010000013.1"/>
</dbReference>
<evidence type="ECO:0000313" key="3">
    <source>
        <dbReference type="EMBL" id="MBI9116000.1"/>
    </source>
</evidence>
<sequence length="396" mass="41401">MNDDLHTSLDRAVDDAVAQAAPPEQVHRTVAQRIRDVRRRRPTLVIGSTLGGLALVGGTAFAAVQLVGGDERREVPDVISAPRPDAPEPSAEPTEVPTPEPLSLECGAPVDDRPVLTTPLSVESELTASGEGPWTINTQAASIIPTYLRNTTSQSLDLTLEENAGVHLVQDGVVVAEPVRGAVDAPDVTLEPDERQILLDGRVVMCDGSVDVRPGDYQAYAALEVTVVGGPWAGTNDVVGGPWAVTVPAPDPVVEAPDDGAPDAPSGGSGGGESVDEVWPEPVDEAVAFQGQNPGTTAVWFAVIPPAEATGGGDHPVLEAAQAELAALGYEVTQTPFMCQLSAYEVLGVPDPQPGEWDAWGVALFFASRADAERWVELAGMNVVGIVEGEVFCHFD</sequence>
<evidence type="ECO:0000256" key="1">
    <source>
        <dbReference type="SAM" id="MobiDB-lite"/>
    </source>
</evidence>
<evidence type="ECO:0000256" key="2">
    <source>
        <dbReference type="SAM" id="Phobius"/>
    </source>
</evidence>
<dbReference type="AlphaFoldDB" id="A0A934IC77"/>
<reference evidence="3" key="1">
    <citation type="submission" date="2020-12" db="EMBL/GenBank/DDBJ databases">
        <title>Sanguibacter suaedae sp. nov., isolated from Suaeda aralocaspica.</title>
        <authorList>
            <person name="Ma Q."/>
        </authorList>
    </citation>
    <scope>NUCLEOTIDE SEQUENCE</scope>
    <source>
        <strain evidence="3">YZGR15</strain>
    </source>
</reference>
<dbReference type="Proteomes" id="UP000602087">
    <property type="component" value="Unassembled WGS sequence"/>
</dbReference>
<feature type="region of interest" description="Disordered" evidence="1">
    <location>
        <begin position="74"/>
        <end position="101"/>
    </location>
</feature>
<gene>
    <name evidence="3" type="ORF">JAV76_13350</name>
</gene>
<protein>
    <submittedName>
        <fullName evidence="3">Uncharacterized protein</fullName>
    </submittedName>
</protein>
<comment type="caution">
    <text evidence="3">The sequence shown here is derived from an EMBL/GenBank/DDBJ whole genome shotgun (WGS) entry which is preliminary data.</text>
</comment>
<proteinExistence type="predicted"/>
<keyword evidence="4" id="KW-1185">Reference proteome</keyword>
<name>A0A934IC77_9MICO</name>
<keyword evidence="2" id="KW-0472">Membrane</keyword>
<feature type="transmembrane region" description="Helical" evidence="2">
    <location>
        <begin position="43"/>
        <end position="64"/>
    </location>
</feature>
<evidence type="ECO:0000313" key="4">
    <source>
        <dbReference type="Proteomes" id="UP000602087"/>
    </source>
</evidence>
<organism evidence="3 4">
    <name type="scientific">Sanguibacter suaedae</name>
    <dbReference type="NCBI Taxonomy" id="2795737"/>
    <lineage>
        <taxon>Bacteria</taxon>
        <taxon>Bacillati</taxon>
        <taxon>Actinomycetota</taxon>
        <taxon>Actinomycetes</taxon>
        <taxon>Micrococcales</taxon>
        <taxon>Sanguibacteraceae</taxon>
        <taxon>Sanguibacter</taxon>
    </lineage>
</organism>
<accession>A0A934IC77</accession>
<feature type="region of interest" description="Disordered" evidence="1">
    <location>
        <begin position="252"/>
        <end position="277"/>
    </location>
</feature>
<dbReference type="EMBL" id="JAEINH010000013">
    <property type="protein sequence ID" value="MBI9116000.1"/>
    <property type="molecule type" value="Genomic_DNA"/>
</dbReference>
<keyword evidence="2" id="KW-0812">Transmembrane</keyword>